<reference evidence="2" key="1">
    <citation type="journal article" date="2014" name="Microb. Cell Fact.">
        <title>Exploiting Issatchenkia orientalis SD108 for succinic acid production.</title>
        <authorList>
            <person name="Xiao H."/>
            <person name="Shao Z."/>
            <person name="Jiang Y."/>
            <person name="Dole S."/>
            <person name="Zhao H."/>
        </authorList>
    </citation>
    <scope>NUCLEOTIDE SEQUENCE [LARGE SCALE GENOMIC DNA]</scope>
    <source>
        <strain evidence="2">SD108</strain>
    </source>
</reference>
<organism evidence="1 2">
    <name type="scientific">Pichia kudriavzevii</name>
    <name type="common">Yeast</name>
    <name type="synonym">Issatchenkia orientalis</name>
    <dbReference type="NCBI Taxonomy" id="4909"/>
    <lineage>
        <taxon>Eukaryota</taxon>
        <taxon>Fungi</taxon>
        <taxon>Dikarya</taxon>
        <taxon>Ascomycota</taxon>
        <taxon>Saccharomycotina</taxon>
        <taxon>Pichiomycetes</taxon>
        <taxon>Pichiales</taxon>
        <taxon>Pichiaceae</taxon>
        <taxon>Pichia</taxon>
    </lineage>
</organism>
<sequence>MSNKDTTVLYRCQAVSF</sequence>
<proteinExistence type="predicted"/>
<dbReference type="HOGENOM" id="CLU_3432017_0_0_1"/>
<comment type="caution">
    <text evidence="1">The sequence shown here is derived from an EMBL/GenBank/DDBJ whole genome shotgun (WGS) entry which is preliminary data.</text>
</comment>
<dbReference type="Proteomes" id="UP000029867">
    <property type="component" value="Unassembled WGS sequence"/>
</dbReference>
<dbReference type="AlphaFoldDB" id="A0A099NSV0"/>
<accession>A0A099NSV0</accession>
<dbReference type="EMBL" id="JQFK01000424">
    <property type="protein sequence ID" value="KGK35685.1"/>
    <property type="molecule type" value="Genomic_DNA"/>
</dbReference>
<evidence type="ECO:0000313" key="2">
    <source>
        <dbReference type="Proteomes" id="UP000029867"/>
    </source>
</evidence>
<protein>
    <submittedName>
        <fullName evidence="1">Uncharacterized protein</fullName>
    </submittedName>
</protein>
<name>A0A099NSV0_PICKU</name>
<gene>
    <name evidence="1" type="ORF">JL09_g5165</name>
</gene>
<evidence type="ECO:0000313" key="1">
    <source>
        <dbReference type="EMBL" id="KGK35685.1"/>
    </source>
</evidence>